<dbReference type="InterPro" id="IPR050951">
    <property type="entry name" value="Retrovirus_Pol_polyprotein"/>
</dbReference>
<dbReference type="EMBL" id="AVOT02016905">
    <property type="protein sequence ID" value="MBW0502591.1"/>
    <property type="molecule type" value="Genomic_DNA"/>
</dbReference>
<keyword evidence="2" id="KW-0548">Nucleotidyltransferase</keyword>
<organism evidence="8 9">
    <name type="scientific">Austropuccinia psidii MF-1</name>
    <dbReference type="NCBI Taxonomy" id="1389203"/>
    <lineage>
        <taxon>Eukaryota</taxon>
        <taxon>Fungi</taxon>
        <taxon>Dikarya</taxon>
        <taxon>Basidiomycota</taxon>
        <taxon>Pucciniomycotina</taxon>
        <taxon>Pucciniomycetes</taxon>
        <taxon>Pucciniales</taxon>
        <taxon>Sphaerophragmiaceae</taxon>
        <taxon>Austropuccinia</taxon>
    </lineage>
</organism>
<keyword evidence="1" id="KW-0808">Transferase</keyword>
<dbReference type="GO" id="GO:0004519">
    <property type="term" value="F:endonuclease activity"/>
    <property type="evidence" value="ECO:0007669"/>
    <property type="project" value="UniProtKB-KW"/>
</dbReference>
<feature type="domain" description="Reverse transcriptase RNase H-like" evidence="7">
    <location>
        <begin position="104"/>
        <end position="146"/>
    </location>
</feature>
<dbReference type="GO" id="GO:0003964">
    <property type="term" value="F:RNA-directed DNA polymerase activity"/>
    <property type="evidence" value="ECO:0007669"/>
    <property type="project" value="UniProtKB-KW"/>
</dbReference>
<proteinExistence type="predicted"/>
<evidence type="ECO:0000256" key="5">
    <source>
        <dbReference type="ARBA" id="ARBA00022801"/>
    </source>
</evidence>
<dbReference type="InterPro" id="IPR043502">
    <property type="entry name" value="DNA/RNA_pol_sf"/>
</dbReference>
<dbReference type="SUPFAM" id="SSF56672">
    <property type="entry name" value="DNA/RNA polymerases"/>
    <property type="match status" value="1"/>
</dbReference>
<evidence type="ECO:0000256" key="2">
    <source>
        <dbReference type="ARBA" id="ARBA00022695"/>
    </source>
</evidence>
<keyword evidence="9" id="KW-1185">Reference proteome</keyword>
<keyword evidence="6" id="KW-0695">RNA-directed DNA polymerase</keyword>
<keyword evidence="5" id="KW-0378">Hydrolase</keyword>
<dbReference type="Pfam" id="PF17917">
    <property type="entry name" value="RT_RNaseH"/>
    <property type="match status" value="1"/>
</dbReference>
<evidence type="ECO:0000313" key="8">
    <source>
        <dbReference type="EMBL" id="MBW0502591.1"/>
    </source>
</evidence>
<dbReference type="PANTHER" id="PTHR37984:SF5">
    <property type="entry name" value="PROTEIN NYNRIN-LIKE"/>
    <property type="match status" value="1"/>
</dbReference>
<name>A0A9Q3DEM8_9BASI</name>
<dbReference type="InterPro" id="IPR041373">
    <property type="entry name" value="RT_RNaseH"/>
</dbReference>
<reference evidence="8" key="1">
    <citation type="submission" date="2021-03" db="EMBL/GenBank/DDBJ databases">
        <title>Draft genome sequence of rust myrtle Austropuccinia psidii MF-1, a brazilian biotype.</title>
        <authorList>
            <person name="Quecine M.C."/>
            <person name="Pachon D.M.R."/>
            <person name="Bonatelli M.L."/>
            <person name="Correr F.H."/>
            <person name="Franceschini L.M."/>
            <person name="Leite T.F."/>
            <person name="Margarido G.R.A."/>
            <person name="Almeida C.A."/>
            <person name="Ferrarezi J.A."/>
            <person name="Labate C.A."/>
        </authorList>
    </citation>
    <scope>NUCLEOTIDE SEQUENCE</scope>
    <source>
        <strain evidence="8">MF-1</strain>
    </source>
</reference>
<dbReference type="PANTHER" id="PTHR37984">
    <property type="entry name" value="PROTEIN CBG26694"/>
    <property type="match status" value="1"/>
</dbReference>
<accession>A0A9Q3DEM8</accession>
<keyword evidence="3" id="KW-0540">Nuclease</keyword>
<evidence type="ECO:0000256" key="4">
    <source>
        <dbReference type="ARBA" id="ARBA00022759"/>
    </source>
</evidence>
<dbReference type="OrthoDB" id="3252467at2759"/>
<protein>
    <recommendedName>
        <fullName evidence="7">Reverse transcriptase RNase H-like domain-containing protein</fullName>
    </recommendedName>
</protein>
<evidence type="ECO:0000256" key="1">
    <source>
        <dbReference type="ARBA" id="ARBA00022679"/>
    </source>
</evidence>
<comment type="caution">
    <text evidence="8">The sequence shown here is derived from an EMBL/GenBank/DDBJ whole genome shotgun (WGS) entry which is preliminary data.</text>
</comment>
<evidence type="ECO:0000256" key="6">
    <source>
        <dbReference type="ARBA" id="ARBA00022918"/>
    </source>
</evidence>
<gene>
    <name evidence="8" type="ORF">O181_042306</name>
</gene>
<sequence length="147" mass="16780">MEELWNEEEEPEEIETVIKVVPSSYRQYLDVFSKVNAEKLPPYHTCAHHIELEGSVPPAGEAFRQFHQLKEALTTAPIISHFKPYLPTIAETDAADYALGVVLTELNYEIYDKELLGIVWALKCWRAFLLSLSSSFEVLTDHSSLQL</sequence>
<keyword evidence="4" id="KW-0255">Endonuclease</keyword>
<evidence type="ECO:0000256" key="3">
    <source>
        <dbReference type="ARBA" id="ARBA00022722"/>
    </source>
</evidence>
<dbReference type="GO" id="GO:0016787">
    <property type="term" value="F:hydrolase activity"/>
    <property type="evidence" value="ECO:0007669"/>
    <property type="project" value="UniProtKB-KW"/>
</dbReference>
<evidence type="ECO:0000259" key="7">
    <source>
        <dbReference type="Pfam" id="PF17917"/>
    </source>
</evidence>
<dbReference type="Proteomes" id="UP000765509">
    <property type="component" value="Unassembled WGS sequence"/>
</dbReference>
<evidence type="ECO:0000313" key="9">
    <source>
        <dbReference type="Proteomes" id="UP000765509"/>
    </source>
</evidence>
<dbReference type="AlphaFoldDB" id="A0A9Q3DEM8"/>